<dbReference type="GeneID" id="15009588"/>
<proteinExistence type="predicted"/>
<evidence type="ECO:0000313" key="1">
    <source>
        <dbReference type="EMBL" id="AGH26902.1"/>
    </source>
</evidence>
<dbReference type="KEGG" id="vg:15009588"/>
<name>M4QIW9_9CAUD</name>
<dbReference type="Gene3D" id="2.30.30.100">
    <property type="match status" value="1"/>
</dbReference>
<reference evidence="1 3" key="1">
    <citation type="submission" date="2010-11" db="EMBL/GenBank/DDBJ databases">
        <title>The Genome Sequence of Synechococcus phage S-CAM1 0208SB26.</title>
        <authorList>
            <consortium name="The Broad Institute Genome Sequencing Platform"/>
            <person name="Henn M.R."/>
            <person name="Martiny J."/>
            <person name="Weihe C."/>
            <person name="Levin J."/>
            <person name="Malboeuf C."/>
            <person name="Casali M."/>
            <person name="Russ C."/>
            <person name="Lennon N."/>
            <person name="Chapman S.B."/>
            <person name="Erlich R."/>
            <person name="Young S.K."/>
            <person name="Yandava C."/>
            <person name="Zeng Q."/>
            <person name="Alvarado L."/>
            <person name="Anderson S."/>
            <person name="Berlin A."/>
            <person name="Chen Z."/>
            <person name="Freedman E."/>
            <person name="Gellesch M."/>
            <person name="Goldberg J."/>
            <person name="Green L."/>
            <person name="Griggs A."/>
            <person name="Gujja S."/>
            <person name="Heilman E.R."/>
            <person name="Heiman D."/>
            <person name="Hollinger A."/>
            <person name="Howarth C."/>
            <person name="Larson L."/>
            <person name="Mehta T."/>
            <person name="Pearson M."/>
            <person name="Roberts A."/>
            <person name="Ryan E."/>
            <person name="Saif S."/>
            <person name="Shea T."/>
            <person name="Shenoy N."/>
            <person name="Sisk P."/>
            <person name="Stolte C."/>
            <person name="Sykes S."/>
            <person name="White J."/>
            <person name="Haas B."/>
            <person name="Nusbaum C."/>
            <person name="Birren B."/>
        </authorList>
    </citation>
    <scope>NUCLEOTIDE SEQUENCE [LARGE SCALE GENOMIC DNA]</scope>
    <source>
        <strain evidence="1 3">S-CAM1</strain>
    </source>
</reference>
<dbReference type="Proteomes" id="UP000241610">
    <property type="component" value="Segment"/>
</dbReference>
<dbReference type="Proteomes" id="UP000203521">
    <property type="component" value="Segment"/>
</dbReference>
<evidence type="ECO:0000313" key="2">
    <source>
        <dbReference type="EMBL" id="AOV57422.1"/>
    </source>
</evidence>
<keyword evidence="3" id="KW-1185">Reference proteome</keyword>
<protein>
    <submittedName>
        <fullName evidence="1">Uncharacterized protein</fullName>
    </submittedName>
</protein>
<dbReference type="EMBL" id="KU686192">
    <property type="protein sequence ID" value="AOV57422.1"/>
    <property type="molecule type" value="Genomic_DNA"/>
</dbReference>
<dbReference type="EMBL" id="HQ634177">
    <property type="protein sequence ID" value="AGH26902.1"/>
    <property type="molecule type" value="Genomic_DNA"/>
</dbReference>
<reference evidence="2 4" key="2">
    <citation type="journal article" date="2016" name="Virology">
        <title>The genomic content and context of auxiliary metabolic genes in marine cyanomyoviruses.</title>
        <authorList>
            <person name="Crummett L.T."/>
            <person name="Puxty R.J."/>
            <person name="Weihe C."/>
            <person name="Marston M.F."/>
            <person name="Martiny J.B."/>
        </authorList>
    </citation>
    <scope>NUCLEOTIDE SEQUENCE [LARGE SCALE GENOMIC DNA]</scope>
    <source>
        <strain evidence="2">0309SB33</strain>
    </source>
</reference>
<gene>
    <name evidence="2" type="ORF">N330309_167</name>
    <name evidence="1" type="ORF">SXBG_00167</name>
</gene>
<evidence type="ECO:0000313" key="3">
    <source>
        <dbReference type="Proteomes" id="UP000203521"/>
    </source>
</evidence>
<dbReference type="OrthoDB" id="22174at10239"/>
<dbReference type="RefSeq" id="YP_007673080.1">
    <property type="nucleotide sequence ID" value="NC_020837.1"/>
</dbReference>
<evidence type="ECO:0000313" key="4">
    <source>
        <dbReference type="Proteomes" id="UP000241610"/>
    </source>
</evidence>
<accession>M4QIW9</accession>
<sequence length="95" mass="10528">MSETVLMRLYSGEDVLTTIAEETDDAYQCENIVVAVPAQQGHIGFAPWAPIAKEGVSIRIAKDYIVYVTEPNPDLAEQYEGLFSKVITPKKKLVL</sequence>
<organism evidence="1 3">
    <name type="scientific">Synechococcus phage S-CAM1</name>
    <dbReference type="NCBI Taxonomy" id="754037"/>
    <lineage>
        <taxon>Viruses</taxon>
        <taxon>Duplodnaviria</taxon>
        <taxon>Heunggongvirae</taxon>
        <taxon>Uroviricota</taxon>
        <taxon>Caudoviricetes</taxon>
        <taxon>Pantevenvirales</taxon>
        <taxon>Kyanoviridae</taxon>
        <taxon>Anaposvirus</taxon>
        <taxon>Anaposvirus socalone</taxon>
    </lineage>
</organism>